<reference evidence="3 4" key="1">
    <citation type="submission" date="2023-07" db="EMBL/GenBank/DDBJ databases">
        <title>Comparative genomics of wheat-associated soil bacteria to identify genetic determinants of phenazine resistance.</title>
        <authorList>
            <person name="Mouncey N."/>
        </authorList>
    </citation>
    <scope>NUCLEOTIDE SEQUENCE [LARGE SCALE GENOMIC DNA]</scope>
    <source>
        <strain evidence="3 4">W4I11</strain>
    </source>
</reference>
<feature type="transmembrane region" description="Helical" evidence="2">
    <location>
        <begin position="68"/>
        <end position="89"/>
    </location>
</feature>
<dbReference type="EMBL" id="JAUSZT010000003">
    <property type="protein sequence ID" value="MDQ0997307.1"/>
    <property type="molecule type" value="Genomic_DNA"/>
</dbReference>
<evidence type="ECO:0000313" key="3">
    <source>
        <dbReference type="EMBL" id="MDQ0997307.1"/>
    </source>
</evidence>
<evidence type="ECO:0000256" key="2">
    <source>
        <dbReference type="SAM" id="Phobius"/>
    </source>
</evidence>
<keyword evidence="2" id="KW-0812">Transmembrane</keyword>
<keyword evidence="4" id="KW-1185">Reference proteome</keyword>
<sequence length="128" mass="13698">MALTALLMILAPLQLIRAFIDIHNPANAEVIGLAISFLALAALFQIFDGAQAVASGMLRGLHDTTIPMVYAAIAYWGIGLPLSVAFAFWLGMQGVGIWLGLLSGLAAASVLLLGRWLRREKLGIEIIR</sequence>
<dbReference type="PANTHER" id="PTHR43298">
    <property type="entry name" value="MULTIDRUG RESISTANCE PROTEIN NORM-RELATED"/>
    <property type="match status" value="1"/>
</dbReference>
<dbReference type="Pfam" id="PF01554">
    <property type="entry name" value="MatE"/>
    <property type="match status" value="1"/>
</dbReference>
<keyword evidence="1" id="KW-0813">Transport</keyword>
<name>A0ABU0S981_9HYPH</name>
<protein>
    <submittedName>
        <fullName evidence="3">Na+-driven multidrug efflux pump</fullName>
    </submittedName>
</protein>
<dbReference type="InterPro" id="IPR002528">
    <property type="entry name" value="MATE_fam"/>
</dbReference>
<keyword evidence="2" id="KW-1133">Transmembrane helix</keyword>
<gene>
    <name evidence="3" type="ORF">QFZ34_002489</name>
</gene>
<dbReference type="Proteomes" id="UP001237780">
    <property type="component" value="Unassembled WGS sequence"/>
</dbReference>
<organism evidence="3 4">
    <name type="scientific">Phyllobacterium ifriqiyense</name>
    <dbReference type="NCBI Taxonomy" id="314238"/>
    <lineage>
        <taxon>Bacteria</taxon>
        <taxon>Pseudomonadati</taxon>
        <taxon>Pseudomonadota</taxon>
        <taxon>Alphaproteobacteria</taxon>
        <taxon>Hyphomicrobiales</taxon>
        <taxon>Phyllobacteriaceae</taxon>
        <taxon>Phyllobacterium</taxon>
    </lineage>
</organism>
<feature type="transmembrane region" description="Helical" evidence="2">
    <location>
        <begin position="95"/>
        <end position="114"/>
    </location>
</feature>
<proteinExistence type="predicted"/>
<dbReference type="InterPro" id="IPR050222">
    <property type="entry name" value="MATE_MdtK"/>
</dbReference>
<feature type="transmembrane region" description="Helical" evidence="2">
    <location>
        <begin position="28"/>
        <end position="47"/>
    </location>
</feature>
<evidence type="ECO:0000256" key="1">
    <source>
        <dbReference type="ARBA" id="ARBA00022448"/>
    </source>
</evidence>
<keyword evidence="2" id="KW-0472">Membrane</keyword>
<comment type="caution">
    <text evidence="3">The sequence shown here is derived from an EMBL/GenBank/DDBJ whole genome shotgun (WGS) entry which is preliminary data.</text>
</comment>
<dbReference type="PANTHER" id="PTHR43298:SF2">
    <property type="entry name" value="FMN_FAD EXPORTER YEEO-RELATED"/>
    <property type="match status" value="1"/>
</dbReference>
<accession>A0ABU0S981</accession>
<evidence type="ECO:0000313" key="4">
    <source>
        <dbReference type="Proteomes" id="UP001237780"/>
    </source>
</evidence>